<feature type="compositionally biased region" description="Low complexity" evidence="1">
    <location>
        <begin position="352"/>
        <end position="365"/>
    </location>
</feature>
<sequence>MCEHRRRRNDCKECGGKNICEHGRKRQDCIPCGGSNICEHGRKRYDCIPCGGKNICEHARIRRFCGVCRPKKAGPSPVEAQETKAAPNSKRKGGGRQQCEHGQRRDQCKECGGEGNCKHGQLRRSCVECVGESGCEHGRDRAFCGDCIVNKSAEGLVKKGRGGGRGGKTGKEGEAAEASSTTARDRRSGKRKREAEAQEEGQGVESVPACEGGGALGEILSGDLTGNRPEKCRRVPEPCTDDREHKAAASADDGRGECQKGKGSGGRRTARCEHNRQRYHCKECKGGGICLHGKDKRYCKECRPMRDSGKVSKVHKGETGAVTEMKGVRGGGAKTTQNSSVWVTVGVISEAEGGTEQPPQTEPPELQSPTLNRGDPPEPSWREPDPQSQPFHPLTNEEADGFEEDEIGLLEEME</sequence>
<evidence type="ECO:0000313" key="2">
    <source>
        <dbReference type="EMBL" id="CEM41088.1"/>
    </source>
</evidence>
<name>A0A0G4HAV1_9ALVE</name>
<evidence type="ECO:0000256" key="1">
    <source>
        <dbReference type="SAM" id="MobiDB-lite"/>
    </source>
</evidence>
<feature type="compositionally biased region" description="Acidic residues" evidence="1">
    <location>
        <begin position="397"/>
        <end position="414"/>
    </location>
</feature>
<organism evidence="2">
    <name type="scientific">Chromera velia CCMP2878</name>
    <dbReference type="NCBI Taxonomy" id="1169474"/>
    <lineage>
        <taxon>Eukaryota</taxon>
        <taxon>Sar</taxon>
        <taxon>Alveolata</taxon>
        <taxon>Colpodellida</taxon>
        <taxon>Chromeraceae</taxon>
        <taxon>Chromera</taxon>
    </lineage>
</organism>
<dbReference type="AlphaFoldDB" id="A0A0G4HAV1"/>
<feature type="region of interest" description="Disordered" evidence="1">
    <location>
        <begin position="158"/>
        <end position="269"/>
    </location>
</feature>
<feature type="region of interest" description="Disordered" evidence="1">
    <location>
        <begin position="73"/>
        <end position="99"/>
    </location>
</feature>
<feature type="region of interest" description="Disordered" evidence="1">
    <location>
        <begin position="345"/>
        <end position="414"/>
    </location>
</feature>
<dbReference type="VEuPathDB" id="CryptoDB:Cvel_25771"/>
<feature type="compositionally biased region" description="Basic and acidic residues" evidence="1">
    <location>
        <begin position="228"/>
        <end position="260"/>
    </location>
</feature>
<dbReference type="EMBL" id="CDMZ01002169">
    <property type="protein sequence ID" value="CEM41088.1"/>
    <property type="molecule type" value="Genomic_DNA"/>
</dbReference>
<accession>A0A0G4HAV1</accession>
<protein>
    <submittedName>
        <fullName evidence="2">Uncharacterized protein</fullName>
    </submittedName>
</protein>
<reference evidence="2" key="1">
    <citation type="submission" date="2014-11" db="EMBL/GenBank/DDBJ databases">
        <authorList>
            <person name="Otto D Thomas"/>
            <person name="Naeem Raeece"/>
        </authorList>
    </citation>
    <scope>NUCLEOTIDE SEQUENCE</scope>
</reference>
<gene>
    <name evidence="2" type="ORF">Cvel_25771</name>
</gene>
<dbReference type="PhylomeDB" id="A0A0G4HAV1"/>
<proteinExistence type="predicted"/>